<gene>
    <name evidence="4" type="ORF">IPN75_07265</name>
</gene>
<keyword evidence="2" id="KW-0812">Transmembrane</keyword>
<evidence type="ECO:0000256" key="1">
    <source>
        <dbReference type="SAM" id="MobiDB-lite"/>
    </source>
</evidence>
<reference evidence="4" key="1">
    <citation type="submission" date="2020-10" db="EMBL/GenBank/DDBJ databases">
        <title>Connecting structure to function with the recovery of over 1000 high-quality activated sludge metagenome-assembled genomes encoding full-length rRNA genes using long-read sequencing.</title>
        <authorList>
            <person name="Singleton C.M."/>
            <person name="Petriglieri F."/>
            <person name="Kristensen J.M."/>
            <person name="Kirkegaard R.H."/>
            <person name="Michaelsen T.Y."/>
            <person name="Andersen M.H."/>
            <person name="Karst S.M."/>
            <person name="Dueholm M.S."/>
            <person name="Nielsen P.H."/>
            <person name="Albertsen M."/>
        </authorList>
    </citation>
    <scope>NUCLEOTIDE SEQUENCE</scope>
    <source>
        <strain evidence="4">OdNE_18-Q3-R46-58_BAT3C.305</strain>
    </source>
</reference>
<dbReference type="EMBL" id="JADKBR010000005">
    <property type="protein sequence ID" value="MBK8890205.1"/>
    <property type="molecule type" value="Genomic_DNA"/>
</dbReference>
<dbReference type="InterPro" id="IPR011723">
    <property type="entry name" value="Znf/thioredoxin_put"/>
</dbReference>
<evidence type="ECO:0000259" key="3">
    <source>
        <dbReference type="Pfam" id="PF13719"/>
    </source>
</evidence>
<protein>
    <submittedName>
        <fullName evidence="4">Zinc-ribbon domain-containing protein</fullName>
    </submittedName>
</protein>
<evidence type="ECO:0000256" key="2">
    <source>
        <dbReference type="SAM" id="Phobius"/>
    </source>
</evidence>
<proteinExistence type="predicted"/>
<sequence>MVADAGRRFSRGLGMPDRHQALMRTRCPACNTVFRVTSDQLRAKAGKVRCGYCKGIFNALDQLIDDAPAASPLPTETPAPAPAAESGAPAEHQVAADPESTLEAAAQTAETGPIAEPLREPESTEDHRVVDCEIMAATTSTATEPGQECDDSLLAAREAGLVAARDLTETPAYNRWAAGALIGNTSGDFGPKPGPRAKWPFAVALLLLLAALLGQLAYYFRSDLVRHVHAVGEIFDALGIAVPLPAQSDLIIIEGSDLQVDSASGLLVMQATLRNQAPYNQAWPVLELTLTDAHDAAVARRILTAPDYLPPGSDLNSFPGNAETPVHLWIDAKGLAATGYRLYIFYP</sequence>
<keyword evidence="2" id="KW-0472">Membrane</keyword>
<evidence type="ECO:0000313" key="5">
    <source>
        <dbReference type="Proteomes" id="UP000808146"/>
    </source>
</evidence>
<dbReference type="NCBIfam" id="TIGR02098">
    <property type="entry name" value="MJ0042_CXXC"/>
    <property type="match status" value="1"/>
</dbReference>
<name>A0A9D7LQI4_9RHOO</name>
<comment type="caution">
    <text evidence="4">The sequence shown here is derived from an EMBL/GenBank/DDBJ whole genome shotgun (WGS) entry which is preliminary data.</text>
</comment>
<feature type="compositionally biased region" description="Basic and acidic residues" evidence="1">
    <location>
        <begin position="117"/>
        <end position="128"/>
    </location>
</feature>
<organism evidence="4 5">
    <name type="scientific">Candidatus Dechloromonas phosphorivorans</name>
    <dbReference type="NCBI Taxonomy" id="2899244"/>
    <lineage>
        <taxon>Bacteria</taxon>
        <taxon>Pseudomonadati</taxon>
        <taxon>Pseudomonadota</taxon>
        <taxon>Betaproteobacteria</taxon>
        <taxon>Rhodocyclales</taxon>
        <taxon>Azonexaceae</taxon>
        <taxon>Dechloromonas</taxon>
    </lineage>
</organism>
<dbReference type="InterPro" id="IPR021834">
    <property type="entry name" value="DUF3426"/>
</dbReference>
<dbReference type="Proteomes" id="UP000808146">
    <property type="component" value="Unassembled WGS sequence"/>
</dbReference>
<dbReference type="Pfam" id="PF11906">
    <property type="entry name" value="DUF3426"/>
    <property type="match status" value="1"/>
</dbReference>
<feature type="domain" description="Zinc finger/thioredoxin putative" evidence="3">
    <location>
        <begin position="23"/>
        <end position="59"/>
    </location>
</feature>
<accession>A0A9D7LQI4</accession>
<dbReference type="Pfam" id="PF13719">
    <property type="entry name" value="Zn_ribbon_5"/>
    <property type="match status" value="1"/>
</dbReference>
<dbReference type="AlphaFoldDB" id="A0A9D7LQI4"/>
<feature type="transmembrane region" description="Helical" evidence="2">
    <location>
        <begin position="199"/>
        <end position="220"/>
    </location>
</feature>
<feature type="region of interest" description="Disordered" evidence="1">
    <location>
        <begin position="68"/>
        <end position="128"/>
    </location>
</feature>
<keyword evidence="2" id="KW-1133">Transmembrane helix</keyword>
<evidence type="ECO:0000313" key="4">
    <source>
        <dbReference type="EMBL" id="MBK8890205.1"/>
    </source>
</evidence>